<dbReference type="Proteomes" id="UP001642484">
    <property type="component" value="Unassembled WGS sequence"/>
</dbReference>
<name>A0ABP0INZ0_9DINO</name>
<sequence length="1224" mass="137104">MLRGLKNTLSRSGTGNGYAAGSGAQGASVINAKAEGNETALAKTENSRTDADATGKEIEVSSSLSWSFEEQWTYVESLGVCKLPGEEHILRFLADSLTASPLPAPWAMHRDEEGKVFYGNTTTGETRWEHPLEDVVRELAGVCRVCVSLSRAMRERSIADLRETWEGHAKEEFAQWYSVKDSSTSKDYYCNSLTGQTMWEHPAEVLLPGHFLKLKSADRLLDEAYLQDLASLGSTLNASTGRSWNLMKRTLESNASASTEAGLNEESAKAIKEELAMRNLELQAARENEKKVKADFDALVARFEEHKKSMSESSSRRKELEAELLQEQQRLASALSECEAWKKQATSKDSAGAEAMQERIALQVELDAQRQRATEALTECEALKKQASDLSTKSSSNESAKIELQAMLEAERRRTQEVLAECTTLSEATKRGTAVESEKKEIEEQLKVEQQRVKEAVAELEVLKIQAVSADSEKQRKAIEEQLDSERKKTQEAHAELESLRSQAKGEAAAAQEKLQAEQQRASQAQSQQQVQCAELQAQIVAERKRVEEVLAECAILKKDKDSALADVEAAIEEEKQRAELKEQLKVEKERATEAVAECERLKQQALENANTAVEEEKQRQALKEQLEAEQRRAEQAFKECEMLKAKAPADLQNAIEEERQRHQLQEQLTAERKRAAEALEQCAALKAQEAERQRQQEKAAAETVAEAARRKVLEEELDAERKRAKEAMSEVHELKAQARFNSLKMAEVESQCKSAEERLNAERGKVEQARAECESLKTQALLQDELFSSTSGVKADTGAGGGAVVSRELREEMKKLQAAASRAEEAERSLHAKLENVQAELYQEKARADQEAKKCVAARDVQEAIIQEMISANQEKRSLRDDLEAKIQEQTRRANDFEARYMQLQAQEDIRSPSQQQADRTFVDRLMKDKESLEKGTQKLQEQLAKANLAANELEAKFNQERLQLEAANIDRQELLQRQKLTAEEAAQADKVLQQQIRSAQEAEVKLSNRAAALKALMEGERVKVEQLTDGFAHEAVGQRSQKHLEDQLQELSSQMVEMRSMLRSQKVPDGAQDVELTRALKEVSAANAQIQTAVAREKDVLDRSGAPVTPKDANAPPQDAMKFKRGKVPRVREFHGKLWASTDDTIQTGQKVRHTMIESALVRQQTQLCKQMIQEVDACRLAQAVKMAQSKANLKSLNLTLREEVEKARQEIKCLEEQVKPA</sequence>
<evidence type="ECO:0000313" key="5">
    <source>
        <dbReference type="Proteomes" id="UP001642484"/>
    </source>
</evidence>
<feature type="compositionally biased region" description="Low complexity" evidence="2">
    <location>
        <begin position="503"/>
        <end position="528"/>
    </location>
</feature>
<feature type="domain" description="WW" evidence="3">
    <location>
        <begin position="176"/>
        <end position="204"/>
    </location>
</feature>
<dbReference type="SUPFAM" id="SSF51045">
    <property type="entry name" value="WW domain"/>
    <property type="match status" value="1"/>
</dbReference>
<dbReference type="SMART" id="SM00456">
    <property type="entry name" value="WW"/>
    <property type="match status" value="2"/>
</dbReference>
<evidence type="ECO:0000313" key="4">
    <source>
        <dbReference type="EMBL" id="CAK9003757.1"/>
    </source>
</evidence>
<protein>
    <recommendedName>
        <fullName evidence="3">WW domain-containing protein</fullName>
    </recommendedName>
</protein>
<dbReference type="PROSITE" id="PS50020">
    <property type="entry name" value="WW_DOMAIN_2"/>
    <property type="match status" value="2"/>
</dbReference>
<evidence type="ECO:0000256" key="1">
    <source>
        <dbReference type="SAM" id="Coils"/>
    </source>
</evidence>
<reference evidence="4 5" key="1">
    <citation type="submission" date="2024-02" db="EMBL/GenBank/DDBJ databases">
        <authorList>
            <person name="Chen Y."/>
            <person name="Shah S."/>
            <person name="Dougan E. K."/>
            <person name="Thang M."/>
            <person name="Chan C."/>
        </authorList>
    </citation>
    <scope>NUCLEOTIDE SEQUENCE [LARGE SCALE GENOMIC DNA]</scope>
</reference>
<dbReference type="PROSITE" id="PS01159">
    <property type="entry name" value="WW_DOMAIN_1"/>
    <property type="match status" value="1"/>
</dbReference>
<dbReference type="Pfam" id="PF00397">
    <property type="entry name" value="WW"/>
    <property type="match status" value="1"/>
</dbReference>
<feature type="region of interest" description="Disordered" evidence="2">
    <location>
        <begin position="482"/>
        <end position="528"/>
    </location>
</feature>
<feature type="compositionally biased region" description="Gly residues" evidence="2">
    <location>
        <begin position="14"/>
        <end position="23"/>
    </location>
</feature>
<feature type="coiled-coil region" evidence="1">
    <location>
        <begin position="263"/>
        <end position="393"/>
    </location>
</feature>
<organism evidence="4 5">
    <name type="scientific">Durusdinium trenchii</name>
    <dbReference type="NCBI Taxonomy" id="1381693"/>
    <lineage>
        <taxon>Eukaryota</taxon>
        <taxon>Sar</taxon>
        <taxon>Alveolata</taxon>
        <taxon>Dinophyceae</taxon>
        <taxon>Suessiales</taxon>
        <taxon>Symbiodiniaceae</taxon>
        <taxon>Durusdinium</taxon>
    </lineage>
</organism>
<feature type="domain" description="WW" evidence="3">
    <location>
        <begin position="100"/>
        <end position="133"/>
    </location>
</feature>
<dbReference type="Gene3D" id="2.20.70.10">
    <property type="match status" value="2"/>
</dbReference>
<evidence type="ECO:0000256" key="2">
    <source>
        <dbReference type="SAM" id="MobiDB-lite"/>
    </source>
</evidence>
<keyword evidence="5" id="KW-1185">Reference proteome</keyword>
<dbReference type="EMBL" id="CAXAMN010003291">
    <property type="protein sequence ID" value="CAK9003757.1"/>
    <property type="molecule type" value="Genomic_DNA"/>
</dbReference>
<accession>A0ABP0INZ0</accession>
<feature type="region of interest" description="Disordered" evidence="2">
    <location>
        <begin position="1"/>
        <end position="23"/>
    </location>
</feature>
<dbReference type="InterPro" id="IPR001202">
    <property type="entry name" value="WW_dom"/>
</dbReference>
<evidence type="ECO:0000259" key="3">
    <source>
        <dbReference type="PROSITE" id="PS50020"/>
    </source>
</evidence>
<dbReference type="CDD" id="cd00201">
    <property type="entry name" value="WW"/>
    <property type="match status" value="1"/>
</dbReference>
<proteinExistence type="predicted"/>
<comment type="caution">
    <text evidence="4">The sequence shown here is derived from an EMBL/GenBank/DDBJ whole genome shotgun (WGS) entry which is preliminary data.</text>
</comment>
<feature type="compositionally biased region" description="Basic and acidic residues" evidence="2">
    <location>
        <begin position="482"/>
        <end position="499"/>
    </location>
</feature>
<gene>
    <name evidence="4" type="ORF">CCMP2556_LOCUS7400</name>
</gene>
<feature type="coiled-coil region" evidence="1">
    <location>
        <begin position="1189"/>
        <end position="1220"/>
    </location>
</feature>
<feature type="coiled-coil region" evidence="1">
    <location>
        <begin position="807"/>
        <end position="1004"/>
    </location>
</feature>
<keyword evidence="1" id="KW-0175">Coiled coil</keyword>
<feature type="region of interest" description="Disordered" evidence="2">
    <location>
        <begin position="1103"/>
        <end position="1122"/>
    </location>
</feature>
<dbReference type="InterPro" id="IPR036020">
    <property type="entry name" value="WW_dom_sf"/>
</dbReference>